<feature type="transmembrane region" description="Helical" evidence="1">
    <location>
        <begin position="238"/>
        <end position="259"/>
    </location>
</feature>
<keyword evidence="3" id="KW-1185">Reference proteome</keyword>
<feature type="transmembrane region" description="Helical" evidence="1">
    <location>
        <begin position="39"/>
        <end position="63"/>
    </location>
</feature>
<name>A0A2S0RHS5_9FLAO</name>
<sequence>MYQLTFYKSRWVGIRLLGVSGMFVSIGLWMVWHKPYGEITYFFGLAAAGFFGIAMGAALFIIFDRRPQLVITPRGVWDRTSKKQEVRWDQVLETRLININGQRFIAVKTTDDFVFRVKRWRWATMLSSAFGAERFNLALGHLAGDPDKIAALVREMHSADESMRSQLIQRFKTAAEANSSGWTGMREYLYYFLFLVLLIAISLNIREAFLYIMVATAIPTVISRFYQRWSAQGSTPKLVRYCDNIAYLGFIHLVAYFWIIQLNK</sequence>
<feature type="transmembrane region" description="Helical" evidence="1">
    <location>
        <begin position="209"/>
        <end position="226"/>
    </location>
</feature>
<dbReference type="RefSeq" id="WP_108372073.1">
    <property type="nucleotide sequence ID" value="NZ_CP028811.1"/>
</dbReference>
<organism evidence="2 3">
    <name type="scientific">Flavobacterium magnum</name>
    <dbReference type="NCBI Taxonomy" id="2162713"/>
    <lineage>
        <taxon>Bacteria</taxon>
        <taxon>Pseudomonadati</taxon>
        <taxon>Bacteroidota</taxon>
        <taxon>Flavobacteriia</taxon>
        <taxon>Flavobacteriales</taxon>
        <taxon>Flavobacteriaceae</taxon>
        <taxon>Flavobacterium</taxon>
    </lineage>
</organism>
<dbReference type="NCBIfam" id="NF041635">
    <property type="entry name" value="STM3941_fam"/>
    <property type="match status" value="1"/>
</dbReference>
<feature type="transmembrane region" description="Helical" evidence="1">
    <location>
        <begin position="12"/>
        <end position="33"/>
    </location>
</feature>
<dbReference type="EMBL" id="CP028811">
    <property type="protein sequence ID" value="AWA30768.1"/>
    <property type="molecule type" value="Genomic_DNA"/>
</dbReference>
<dbReference type="OrthoDB" id="6028159at2"/>
<feature type="transmembrane region" description="Helical" evidence="1">
    <location>
        <begin position="188"/>
        <end position="203"/>
    </location>
</feature>
<dbReference type="InterPro" id="IPR048136">
    <property type="entry name" value="STM3941-like"/>
</dbReference>
<keyword evidence="1" id="KW-1133">Transmembrane helix</keyword>
<reference evidence="2 3" key="1">
    <citation type="submission" date="2018-04" db="EMBL/GenBank/DDBJ databases">
        <title>Genome sequencing of Flavobacterium sp. HYN0048.</title>
        <authorList>
            <person name="Yi H."/>
            <person name="Baek C."/>
        </authorList>
    </citation>
    <scope>NUCLEOTIDE SEQUENCE [LARGE SCALE GENOMIC DNA]</scope>
    <source>
        <strain evidence="2 3">HYN0048</strain>
    </source>
</reference>
<dbReference type="KEGG" id="fmg:HYN48_12145"/>
<evidence type="ECO:0000313" key="2">
    <source>
        <dbReference type="EMBL" id="AWA30768.1"/>
    </source>
</evidence>
<accession>A0A2S0RHS5</accession>
<gene>
    <name evidence="2" type="ORF">HYN48_12145</name>
</gene>
<dbReference type="Proteomes" id="UP000244193">
    <property type="component" value="Chromosome"/>
</dbReference>
<protein>
    <submittedName>
        <fullName evidence="2">Uncharacterized protein</fullName>
    </submittedName>
</protein>
<evidence type="ECO:0000256" key="1">
    <source>
        <dbReference type="SAM" id="Phobius"/>
    </source>
</evidence>
<evidence type="ECO:0000313" key="3">
    <source>
        <dbReference type="Proteomes" id="UP000244193"/>
    </source>
</evidence>
<dbReference type="AlphaFoldDB" id="A0A2S0RHS5"/>
<keyword evidence="1" id="KW-0472">Membrane</keyword>
<keyword evidence="1" id="KW-0812">Transmembrane</keyword>
<proteinExistence type="predicted"/>